<dbReference type="Gene3D" id="1.10.600.10">
    <property type="entry name" value="Farnesyl Diphosphate Synthase"/>
    <property type="match status" value="1"/>
</dbReference>
<evidence type="ECO:0000256" key="2">
    <source>
        <dbReference type="ARBA" id="ARBA00006706"/>
    </source>
</evidence>
<dbReference type="GO" id="GO:0046872">
    <property type="term" value="F:metal ion binding"/>
    <property type="evidence" value="ECO:0007669"/>
    <property type="project" value="UniProtKB-KW"/>
</dbReference>
<dbReference type="AlphaFoldDB" id="A0A089M755"/>
<evidence type="ECO:0000256" key="3">
    <source>
        <dbReference type="ARBA" id="ARBA00022679"/>
    </source>
</evidence>
<accession>A0A089M755</accession>
<organism evidence="7 8">
    <name type="scientific">Paenibacillus graminis</name>
    <dbReference type="NCBI Taxonomy" id="189425"/>
    <lineage>
        <taxon>Bacteria</taxon>
        <taxon>Bacillati</taxon>
        <taxon>Bacillota</taxon>
        <taxon>Bacilli</taxon>
        <taxon>Bacillales</taxon>
        <taxon>Paenibacillaceae</taxon>
        <taxon>Paenibacillus</taxon>
    </lineage>
</organism>
<reference evidence="7 8" key="1">
    <citation type="submission" date="2014-08" db="EMBL/GenBank/DDBJ databases">
        <title>Comparative genomics of the Paenibacillus odorifer group.</title>
        <authorList>
            <person name="den Bakker H.C."/>
            <person name="Tsai Y.-C."/>
            <person name="Martin N."/>
            <person name="Korlach J."/>
            <person name="Wiedmann M."/>
        </authorList>
    </citation>
    <scope>NUCLEOTIDE SEQUENCE [LARGE SCALE GENOMIC DNA]</scope>
    <source>
        <strain evidence="7 8">DSM 15220</strain>
    </source>
</reference>
<keyword evidence="8" id="KW-1185">Reference proteome</keyword>
<dbReference type="HOGENOM" id="CLU_353683_0_0_9"/>
<name>A0A089M755_9BACL</name>
<dbReference type="GO" id="GO:0004659">
    <property type="term" value="F:prenyltransferase activity"/>
    <property type="evidence" value="ECO:0007669"/>
    <property type="project" value="InterPro"/>
</dbReference>
<dbReference type="eggNOG" id="COG0142">
    <property type="taxonomic scope" value="Bacteria"/>
</dbReference>
<evidence type="ECO:0000256" key="6">
    <source>
        <dbReference type="ARBA" id="ARBA00023229"/>
    </source>
</evidence>
<dbReference type="CDD" id="cd00685">
    <property type="entry name" value="Trans_IPPS_HT"/>
    <property type="match status" value="1"/>
</dbReference>
<dbReference type="KEGG" id="pgm:PGRAT_16490"/>
<dbReference type="InterPro" id="IPR008949">
    <property type="entry name" value="Isoprenoid_synthase_dom_sf"/>
</dbReference>
<protein>
    <submittedName>
        <fullName evidence="7">Geranyl transferase</fullName>
    </submittedName>
</protein>
<dbReference type="InterPro" id="IPR000092">
    <property type="entry name" value="Polyprenyl_synt"/>
</dbReference>
<dbReference type="PANTHER" id="PTHR43281">
    <property type="entry name" value="FARNESYL DIPHOSPHATE SYNTHASE"/>
    <property type="match status" value="1"/>
</dbReference>
<dbReference type="SUPFAM" id="SSF48576">
    <property type="entry name" value="Terpenoid synthases"/>
    <property type="match status" value="1"/>
</dbReference>
<keyword evidence="3 7" id="KW-0808">Transferase</keyword>
<dbReference type="EMBL" id="CP009287">
    <property type="protein sequence ID" value="AIQ69047.1"/>
    <property type="molecule type" value="Genomic_DNA"/>
</dbReference>
<proteinExistence type="inferred from homology"/>
<evidence type="ECO:0000256" key="4">
    <source>
        <dbReference type="ARBA" id="ARBA00022723"/>
    </source>
</evidence>
<dbReference type="STRING" id="189425.PGRAT_16490"/>
<evidence type="ECO:0000313" key="7">
    <source>
        <dbReference type="EMBL" id="AIQ69047.1"/>
    </source>
</evidence>
<evidence type="ECO:0000256" key="5">
    <source>
        <dbReference type="ARBA" id="ARBA00022842"/>
    </source>
</evidence>
<dbReference type="PANTHER" id="PTHR43281:SF1">
    <property type="entry name" value="FARNESYL DIPHOSPHATE SYNTHASE"/>
    <property type="match status" value="1"/>
</dbReference>
<keyword evidence="6" id="KW-0414">Isoprene biosynthesis</keyword>
<evidence type="ECO:0000313" key="8">
    <source>
        <dbReference type="Proteomes" id="UP000029500"/>
    </source>
</evidence>
<dbReference type="Pfam" id="PF00348">
    <property type="entry name" value="polyprenyl_synt"/>
    <property type="match status" value="1"/>
</dbReference>
<evidence type="ECO:0000256" key="1">
    <source>
        <dbReference type="ARBA" id="ARBA00001946"/>
    </source>
</evidence>
<dbReference type="SFLD" id="SFLDS00005">
    <property type="entry name" value="Isoprenoid_Synthase_Type_I"/>
    <property type="match status" value="1"/>
</dbReference>
<dbReference type="PROSITE" id="PS00723">
    <property type="entry name" value="POLYPRENYL_SYNTHASE_1"/>
    <property type="match status" value="1"/>
</dbReference>
<gene>
    <name evidence="7" type="ORF">PGRAT_16490</name>
</gene>
<comment type="cofactor">
    <cofactor evidence="1">
        <name>Mg(2+)</name>
        <dbReference type="ChEBI" id="CHEBI:18420"/>
    </cofactor>
</comment>
<keyword evidence="5" id="KW-0460">Magnesium</keyword>
<dbReference type="GO" id="GO:0008299">
    <property type="term" value="P:isoprenoid biosynthetic process"/>
    <property type="evidence" value="ECO:0007669"/>
    <property type="project" value="UniProtKB-KW"/>
</dbReference>
<comment type="similarity">
    <text evidence="2">Belongs to the FPP/GGPP synthase family.</text>
</comment>
<dbReference type="Proteomes" id="UP000029500">
    <property type="component" value="Chromosome"/>
</dbReference>
<dbReference type="InterPro" id="IPR033749">
    <property type="entry name" value="Polyprenyl_synt_CS"/>
</dbReference>
<sequence>MHMNKNFTEQGDTVYQCAEHKAAQYFAALYKQVMDKTYVPILTKDIQLWKKNHIPQRSWLAFFTRGKRAAVSRDYQKYLEWLNYTGKLDDYLDRSVSYIYMRDLGKALDDSRTKTRIQRVVTDLKGHLMHSGANEREDQPGLTGLTSLAGFYRWAQREGIESAAIWVIDKLKNVSSHIPEEMDAEQAERKLIKIIVGVILHVIEEMDEQTTSAERAHRLDEAIRIGYSYGLTYPFIDDLLDSQVLTAPEKEQYSAMIRTALLTGNVPELSEWPGVHLEIIQYVHTELKAAFEYIKSLQKPETEATFFEQSYVFFHSQDIDRNKDLAKADYTNEELYIPVILKSSSSRLIVRSVISASEDKGFDERTFFYGIYNQLADDFADMYDDMRDGAVTPYTYYLKYRKQRPDLINPYELYWTVISYLIHNVYHSDAKTLEVMIDRAINGLKRCKERVGTEQYNEIMEIFASGNPEFNRLIQLMVRKADDVDFFDKLLRDQINTQLKNDRMEKEKFQTTIRTVRDQINDLLKIPRPAGIPPMKESLIEAANYSLTGDGKRIRPILTWVLGVEVYGLQSAAIEPLLRSLEFMHTASLIFDDLPSQDNAPTRRGRPTLHQVHNSATAELTGLYLIQKAIQEQASLQAFNPVTVLALMQYSAEKAEDMCMGQAMDLHSKGKAMTLEQLNMMCFYKTGLAFEASLVMPAILAGVQSAEIEALKKFAYHAGIAFQIKDDLLDLEGDHHLLGKNTRMDAENNNSTFVSVLGPEAARIEMWDHYCHAVEALNAVPRKISFLNHLLDYIINRNR</sequence>
<keyword evidence="4" id="KW-0479">Metal-binding</keyword>